<dbReference type="Proteomes" id="UP000824151">
    <property type="component" value="Unassembled WGS sequence"/>
</dbReference>
<evidence type="ECO:0000313" key="6">
    <source>
        <dbReference type="EMBL" id="HIX00141.1"/>
    </source>
</evidence>
<gene>
    <name evidence="6" type="ORF">H9871_08350</name>
</gene>
<dbReference type="EMBL" id="DXGD01000310">
    <property type="protein sequence ID" value="HIX00141.1"/>
    <property type="molecule type" value="Genomic_DNA"/>
</dbReference>
<dbReference type="InterPro" id="IPR051313">
    <property type="entry name" value="Bact_iron-sidero_bind"/>
</dbReference>
<dbReference type="PANTHER" id="PTHR30532:SF28">
    <property type="entry name" value="PETROBACTIN-BINDING PROTEIN YCLQ"/>
    <property type="match status" value="1"/>
</dbReference>
<evidence type="ECO:0000256" key="4">
    <source>
        <dbReference type="ARBA" id="ARBA00022729"/>
    </source>
</evidence>
<keyword evidence="4" id="KW-0732">Signal</keyword>
<dbReference type="SUPFAM" id="SSF53807">
    <property type="entry name" value="Helical backbone' metal receptor"/>
    <property type="match status" value="1"/>
</dbReference>
<reference evidence="6" key="2">
    <citation type="submission" date="2021-04" db="EMBL/GenBank/DDBJ databases">
        <authorList>
            <person name="Gilroy R."/>
        </authorList>
    </citation>
    <scope>NUCLEOTIDE SEQUENCE</scope>
    <source>
        <strain evidence="6">ChiHejej3B27-3195</strain>
    </source>
</reference>
<protein>
    <submittedName>
        <fullName evidence="6">Iron-siderophore ABC transporter substrate-binding protein</fullName>
    </submittedName>
</protein>
<accession>A0A9D1UTK0</accession>
<comment type="subcellular location">
    <subcellularLocation>
        <location evidence="1">Cell envelope</location>
    </subcellularLocation>
</comment>
<dbReference type="CDD" id="cd01146">
    <property type="entry name" value="FhuD"/>
    <property type="match status" value="1"/>
</dbReference>
<organism evidence="6 7">
    <name type="scientific">Candidatus Nesterenkonia stercoripullorum</name>
    <dbReference type="NCBI Taxonomy" id="2838701"/>
    <lineage>
        <taxon>Bacteria</taxon>
        <taxon>Bacillati</taxon>
        <taxon>Actinomycetota</taxon>
        <taxon>Actinomycetes</taxon>
        <taxon>Micrococcales</taxon>
        <taxon>Micrococcaceae</taxon>
        <taxon>Nesterenkonia</taxon>
    </lineage>
</organism>
<evidence type="ECO:0000256" key="2">
    <source>
        <dbReference type="ARBA" id="ARBA00008814"/>
    </source>
</evidence>
<dbReference type="GO" id="GO:0030288">
    <property type="term" value="C:outer membrane-bounded periplasmic space"/>
    <property type="evidence" value="ECO:0007669"/>
    <property type="project" value="TreeGrafter"/>
</dbReference>
<dbReference type="PANTHER" id="PTHR30532">
    <property type="entry name" value="IRON III DICITRATE-BINDING PERIPLASMIC PROTEIN"/>
    <property type="match status" value="1"/>
</dbReference>
<dbReference type="AlphaFoldDB" id="A0A9D1UTK0"/>
<evidence type="ECO:0000313" key="7">
    <source>
        <dbReference type="Proteomes" id="UP000824151"/>
    </source>
</evidence>
<dbReference type="PROSITE" id="PS50983">
    <property type="entry name" value="FE_B12_PBP"/>
    <property type="match status" value="1"/>
</dbReference>
<comment type="similarity">
    <text evidence="2">Belongs to the bacterial solute-binding protein 8 family.</text>
</comment>
<proteinExistence type="inferred from homology"/>
<dbReference type="Pfam" id="PF01497">
    <property type="entry name" value="Peripla_BP_2"/>
    <property type="match status" value="1"/>
</dbReference>
<keyword evidence="3" id="KW-0813">Transport</keyword>
<dbReference type="GO" id="GO:1901678">
    <property type="term" value="P:iron coordination entity transport"/>
    <property type="evidence" value="ECO:0007669"/>
    <property type="project" value="UniProtKB-ARBA"/>
</dbReference>
<feature type="domain" description="Fe/B12 periplasmic-binding" evidence="5">
    <location>
        <begin position="79"/>
        <end position="355"/>
    </location>
</feature>
<comment type="caution">
    <text evidence="6">The sequence shown here is derived from an EMBL/GenBank/DDBJ whole genome shotgun (WGS) entry which is preliminary data.</text>
</comment>
<evidence type="ECO:0000259" key="5">
    <source>
        <dbReference type="PROSITE" id="PS50983"/>
    </source>
</evidence>
<name>A0A9D1UTK0_9MICC</name>
<dbReference type="Gene3D" id="3.40.50.1980">
    <property type="entry name" value="Nitrogenase molybdenum iron protein domain"/>
    <property type="match status" value="2"/>
</dbReference>
<dbReference type="InterPro" id="IPR002491">
    <property type="entry name" value="ABC_transptr_periplasmic_BD"/>
</dbReference>
<sequence length="367" mass="39669">MTARELPQTAGQAETPEKLRLGGSPVYCRALGATGIVLALALSACGSDGGGDGDDGSAEETTEIEHALGTAEIEGQPERVVTLGQGSAETAIALGHTPVGIEEYAWGADDSGYLPWIHEAVEDSGDELPEQFTGGTEIDVEAIVELDPDVILAPWSGITQDQYDTLSDIAPTVAYPEEPWTITWEEQITTVAEALGEDDRADELIQGIEDEFQEARQDDWEQYSFSFVYNDGPGTLGVFFPDEQRVAMVRELGLSVDPVVDEMDEYEVAGTDSAMIGLENADMLDDSDLIFTFYADEENREEIEDQDLYSSIPAIERGSVVAPTDQSLVTASSIINPLTVPWVLERYEPMIEDAIEQLDEGGDGADS</sequence>
<evidence type="ECO:0000256" key="3">
    <source>
        <dbReference type="ARBA" id="ARBA00022448"/>
    </source>
</evidence>
<evidence type="ECO:0000256" key="1">
    <source>
        <dbReference type="ARBA" id="ARBA00004196"/>
    </source>
</evidence>
<reference evidence="6" key="1">
    <citation type="journal article" date="2021" name="PeerJ">
        <title>Extensive microbial diversity within the chicken gut microbiome revealed by metagenomics and culture.</title>
        <authorList>
            <person name="Gilroy R."/>
            <person name="Ravi A."/>
            <person name="Getino M."/>
            <person name="Pursley I."/>
            <person name="Horton D.L."/>
            <person name="Alikhan N.F."/>
            <person name="Baker D."/>
            <person name="Gharbi K."/>
            <person name="Hall N."/>
            <person name="Watson M."/>
            <person name="Adriaenssens E.M."/>
            <person name="Foster-Nyarko E."/>
            <person name="Jarju S."/>
            <person name="Secka A."/>
            <person name="Antonio M."/>
            <person name="Oren A."/>
            <person name="Chaudhuri R.R."/>
            <person name="La Ragione R."/>
            <person name="Hildebrand F."/>
            <person name="Pallen M.J."/>
        </authorList>
    </citation>
    <scope>NUCLEOTIDE SEQUENCE</scope>
    <source>
        <strain evidence="6">ChiHejej3B27-3195</strain>
    </source>
</reference>